<organism evidence="1 2">
    <name type="scientific">Rufibacter quisquiliarum</name>
    <dbReference type="NCBI Taxonomy" id="1549639"/>
    <lineage>
        <taxon>Bacteria</taxon>
        <taxon>Pseudomonadati</taxon>
        <taxon>Bacteroidota</taxon>
        <taxon>Cytophagia</taxon>
        <taxon>Cytophagales</taxon>
        <taxon>Hymenobacteraceae</taxon>
        <taxon>Rufibacter</taxon>
    </lineage>
</organism>
<gene>
    <name evidence="1" type="ORF">FHS90_000277</name>
</gene>
<protein>
    <submittedName>
        <fullName evidence="1">Uncharacterized protein</fullName>
    </submittedName>
</protein>
<dbReference type="AlphaFoldDB" id="A0A839GB96"/>
<evidence type="ECO:0000313" key="2">
    <source>
        <dbReference type="Proteomes" id="UP000563094"/>
    </source>
</evidence>
<dbReference type="Proteomes" id="UP000563094">
    <property type="component" value="Unassembled WGS sequence"/>
</dbReference>
<accession>A0A839GB96</accession>
<dbReference type="EMBL" id="JACJIQ010000001">
    <property type="protein sequence ID" value="MBA9075580.1"/>
    <property type="molecule type" value="Genomic_DNA"/>
</dbReference>
<evidence type="ECO:0000313" key="1">
    <source>
        <dbReference type="EMBL" id="MBA9075580.1"/>
    </source>
</evidence>
<reference evidence="1 2" key="1">
    <citation type="submission" date="2020-08" db="EMBL/GenBank/DDBJ databases">
        <title>Genomic Encyclopedia of Type Strains, Phase IV (KMG-IV): sequencing the most valuable type-strain genomes for metagenomic binning, comparative biology and taxonomic classification.</title>
        <authorList>
            <person name="Goeker M."/>
        </authorList>
    </citation>
    <scope>NUCLEOTIDE SEQUENCE [LARGE SCALE GENOMIC DNA]</scope>
    <source>
        <strain evidence="1 2">DSM 29854</strain>
    </source>
</reference>
<name>A0A839GB96_9BACT</name>
<proteinExistence type="predicted"/>
<comment type="caution">
    <text evidence="1">The sequence shown here is derived from an EMBL/GenBank/DDBJ whole genome shotgun (WGS) entry which is preliminary data.</text>
</comment>
<sequence length="331" mass="37710">MPFTPKEFYLAEVLDERSTTKAVALLITGNTKSTTPQGIDLQGGGLAAVKAYIAESLPRNPSLRPIQMRLKEYQVTETPGANGKIDGRVSISASFEVQREGQMLHLFEYKSGARYSRPAAQLGVVEPTLRKVLSESLRYLDLWVNQEAPHNEKLARNLKVTFSDYTRNTEEDTLFYDVNRPLQWSDFKGGSPRGGFAASIFPFISNDIHAVVKNGTIYVDIQIKTYMVRSLSRSRADARNAYGLNHEQRHFDLVKLVTEHYKQRIRKAKLTLADYDSMIKYQYLEELWELDALQKKYDTETNHGLNATAQTRWNQKIEEELASLGLRKPSL</sequence>
<keyword evidence="2" id="KW-1185">Reference proteome</keyword>
<dbReference type="RefSeq" id="WP_182511280.1">
    <property type="nucleotide sequence ID" value="NZ_JACJIQ010000001.1"/>
</dbReference>